<evidence type="ECO:0000313" key="3">
    <source>
        <dbReference type="EMBL" id="NDY81905.1"/>
    </source>
</evidence>
<dbReference type="PANTHER" id="PTHR12901:SF10">
    <property type="entry name" value="COENZYME Q-BINDING PROTEIN COQ10, MITOCHONDRIAL"/>
    <property type="match status" value="1"/>
</dbReference>
<dbReference type="Gene3D" id="3.30.530.20">
    <property type="match status" value="1"/>
</dbReference>
<reference evidence="3" key="1">
    <citation type="submission" date="2020-02" db="EMBL/GenBank/DDBJ databases">
        <authorList>
            <person name="Chen W.-M."/>
        </authorList>
    </citation>
    <scope>NUCLEOTIDE SEQUENCE</scope>
    <source>
        <strain evidence="3">NBD-18</strain>
    </source>
</reference>
<dbReference type="PANTHER" id="PTHR12901">
    <property type="entry name" value="SPERM PROTEIN HOMOLOG"/>
    <property type="match status" value="1"/>
</dbReference>
<organism evidence="3">
    <name type="scientific">Sheuella amnicola</name>
    <dbReference type="NCBI Taxonomy" id="2707330"/>
    <lineage>
        <taxon>Bacteria</taxon>
        <taxon>Pseudomonadati</taxon>
        <taxon>Pseudomonadota</taxon>
        <taxon>Betaproteobacteria</taxon>
        <taxon>Burkholderiales</taxon>
        <taxon>Alcaligenaceae</taxon>
        <taxon>Sheuella</taxon>
    </lineage>
</organism>
<dbReference type="GO" id="GO:0045333">
    <property type="term" value="P:cellular respiration"/>
    <property type="evidence" value="ECO:0007669"/>
    <property type="project" value="InterPro"/>
</dbReference>
<dbReference type="SUPFAM" id="SSF55961">
    <property type="entry name" value="Bet v1-like"/>
    <property type="match status" value="1"/>
</dbReference>
<dbReference type="AlphaFoldDB" id="A0A6B2R393"/>
<comment type="caution">
    <text evidence="3">The sequence shown here is derived from an EMBL/GenBank/DDBJ whole genome shotgun (WGS) entry which is preliminary data.</text>
</comment>
<accession>A0A6B2R393</accession>
<dbReference type="InterPro" id="IPR044996">
    <property type="entry name" value="COQ10-like"/>
</dbReference>
<feature type="domain" description="Coenzyme Q-binding protein COQ10 START" evidence="2">
    <location>
        <begin position="10"/>
        <end position="135"/>
    </location>
</feature>
<evidence type="ECO:0000256" key="1">
    <source>
        <dbReference type="ARBA" id="ARBA00008918"/>
    </source>
</evidence>
<comment type="similarity">
    <text evidence="1">Belongs to the ribosome association toxin RatA family.</text>
</comment>
<evidence type="ECO:0000259" key="2">
    <source>
        <dbReference type="Pfam" id="PF03364"/>
    </source>
</evidence>
<dbReference type="InterPro" id="IPR005031">
    <property type="entry name" value="COQ10_START"/>
</dbReference>
<name>A0A6B2R393_9BURK</name>
<dbReference type="RefSeq" id="WP_163651197.1">
    <property type="nucleotide sequence ID" value="NZ_JAAGRN010000001.1"/>
</dbReference>
<sequence>MHSVERSVLVPHSASQMFDLVADVEKYPEFMPWCGGASVAHRDELGMQASITIAFAGLKQTFTTKNRHDYPNRIELELVNGPFSSLKGQWLFMPLAVDACKVVFTLQYAFSSRALETIVGPVFNKIATSFIDSFTQRAHDCYGDS</sequence>
<dbReference type="CDD" id="cd07813">
    <property type="entry name" value="COQ10p_like"/>
    <property type="match status" value="1"/>
</dbReference>
<protein>
    <submittedName>
        <fullName evidence="3">Type II toxin-antitoxin system RatA family toxin</fullName>
    </submittedName>
</protein>
<dbReference type="EMBL" id="JAAGRN010000001">
    <property type="protein sequence ID" value="NDY81905.1"/>
    <property type="molecule type" value="Genomic_DNA"/>
</dbReference>
<dbReference type="InterPro" id="IPR023393">
    <property type="entry name" value="START-like_dom_sf"/>
</dbReference>
<proteinExistence type="inferred from homology"/>
<dbReference type="Pfam" id="PF03364">
    <property type="entry name" value="Polyketide_cyc"/>
    <property type="match status" value="1"/>
</dbReference>
<dbReference type="GO" id="GO:0048039">
    <property type="term" value="F:ubiquinone binding"/>
    <property type="evidence" value="ECO:0007669"/>
    <property type="project" value="InterPro"/>
</dbReference>
<gene>
    <name evidence="3" type="ORF">G3I67_01555</name>
</gene>